<accession>A0A917BFE0</accession>
<organism evidence="4 5">
    <name type="scientific">Subtercola lobariae</name>
    <dbReference type="NCBI Taxonomy" id="1588641"/>
    <lineage>
        <taxon>Bacteria</taxon>
        <taxon>Bacillati</taxon>
        <taxon>Actinomycetota</taxon>
        <taxon>Actinomycetes</taxon>
        <taxon>Micrococcales</taxon>
        <taxon>Microbacteriaceae</taxon>
        <taxon>Subtercola</taxon>
    </lineage>
</organism>
<proteinExistence type="predicted"/>
<dbReference type="Proteomes" id="UP000598775">
    <property type="component" value="Unassembled WGS sequence"/>
</dbReference>
<dbReference type="PANTHER" id="PTHR22789:SF0">
    <property type="entry name" value="3-OXO-TETRONATE 4-PHOSPHATE DECARBOXYLASE-RELATED"/>
    <property type="match status" value="1"/>
</dbReference>
<protein>
    <recommendedName>
        <fullName evidence="3">Class II aldolase/adducin N-terminal domain-containing protein</fullName>
    </recommendedName>
</protein>
<dbReference type="PANTHER" id="PTHR22789">
    <property type="entry name" value="FUCULOSE PHOSPHATE ALDOLASE"/>
    <property type="match status" value="1"/>
</dbReference>
<evidence type="ECO:0000256" key="2">
    <source>
        <dbReference type="ARBA" id="ARBA00023239"/>
    </source>
</evidence>
<dbReference type="AlphaFoldDB" id="A0A917BFE0"/>
<dbReference type="InterPro" id="IPR001303">
    <property type="entry name" value="Aldolase_II/adducin_N"/>
</dbReference>
<evidence type="ECO:0000256" key="1">
    <source>
        <dbReference type="ARBA" id="ARBA00022723"/>
    </source>
</evidence>
<dbReference type="InterPro" id="IPR050197">
    <property type="entry name" value="Aldolase_class_II_sugar_metab"/>
</dbReference>
<dbReference type="GO" id="GO:0019323">
    <property type="term" value="P:pentose catabolic process"/>
    <property type="evidence" value="ECO:0007669"/>
    <property type="project" value="TreeGrafter"/>
</dbReference>
<dbReference type="EMBL" id="BMGP01000006">
    <property type="protein sequence ID" value="GGF38087.1"/>
    <property type="molecule type" value="Genomic_DNA"/>
</dbReference>
<dbReference type="GO" id="GO:0005829">
    <property type="term" value="C:cytosol"/>
    <property type="evidence" value="ECO:0007669"/>
    <property type="project" value="TreeGrafter"/>
</dbReference>
<keyword evidence="2" id="KW-0456">Lyase</keyword>
<feature type="domain" description="Class II aldolase/adducin N-terminal" evidence="3">
    <location>
        <begin position="7"/>
        <end position="186"/>
    </location>
</feature>
<keyword evidence="1" id="KW-0479">Metal-binding</keyword>
<comment type="caution">
    <text evidence="4">The sequence shown here is derived from an EMBL/GenBank/DDBJ whole genome shotgun (WGS) entry which is preliminary data.</text>
</comment>
<dbReference type="GO" id="GO:0016832">
    <property type="term" value="F:aldehyde-lyase activity"/>
    <property type="evidence" value="ECO:0007669"/>
    <property type="project" value="TreeGrafter"/>
</dbReference>
<dbReference type="InterPro" id="IPR036409">
    <property type="entry name" value="Aldolase_II/adducin_N_sf"/>
</dbReference>
<reference evidence="4 5" key="1">
    <citation type="journal article" date="2014" name="Int. J. Syst. Evol. Microbiol.">
        <title>Complete genome sequence of Corynebacterium casei LMG S-19264T (=DSM 44701T), isolated from a smear-ripened cheese.</title>
        <authorList>
            <consortium name="US DOE Joint Genome Institute (JGI-PGF)"/>
            <person name="Walter F."/>
            <person name="Albersmeier A."/>
            <person name="Kalinowski J."/>
            <person name="Ruckert C."/>
        </authorList>
    </citation>
    <scope>NUCLEOTIDE SEQUENCE [LARGE SCALE GENOMIC DNA]</scope>
    <source>
        <strain evidence="4 5">CGMCC 1.12976</strain>
    </source>
</reference>
<dbReference type="RefSeq" id="WP_188680387.1">
    <property type="nucleotide sequence ID" value="NZ_BMGP01000006.1"/>
</dbReference>
<name>A0A917BFE0_9MICO</name>
<dbReference type="GO" id="GO:0046872">
    <property type="term" value="F:metal ion binding"/>
    <property type="evidence" value="ECO:0007669"/>
    <property type="project" value="UniProtKB-KW"/>
</dbReference>
<dbReference type="SUPFAM" id="SSF53639">
    <property type="entry name" value="AraD/HMP-PK domain-like"/>
    <property type="match status" value="1"/>
</dbReference>
<dbReference type="Gene3D" id="3.40.225.10">
    <property type="entry name" value="Class II aldolase/adducin N-terminal domain"/>
    <property type="match status" value="1"/>
</dbReference>
<evidence type="ECO:0000313" key="5">
    <source>
        <dbReference type="Proteomes" id="UP000598775"/>
    </source>
</evidence>
<dbReference type="SMART" id="SM01007">
    <property type="entry name" value="Aldolase_II"/>
    <property type="match status" value="1"/>
</dbReference>
<evidence type="ECO:0000259" key="3">
    <source>
        <dbReference type="SMART" id="SM01007"/>
    </source>
</evidence>
<keyword evidence="5" id="KW-1185">Reference proteome</keyword>
<evidence type="ECO:0000313" key="4">
    <source>
        <dbReference type="EMBL" id="GGF38087.1"/>
    </source>
</evidence>
<sequence>MADDPRELVGTASRILASAGHKDLVWGHASARDSANRGAWLKAATWGLDEITPDRVHLVGWDGTLLEGGGQRHHEYPIHTEIMAKRPDVGGIVHVHSPYSVALAASGVDLLPVSHAANYFAPMGVPRFTDTTDLILTKELGEAVATQLGGARAIFLVNHGIVTVGADLREATIAAILLEMACQQQLITSGFHSWPTWTNDVESLVKRDHIYPPAAVRSVWNYLERGLGAQTKG</sequence>
<dbReference type="Pfam" id="PF00596">
    <property type="entry name" value="Aldolase_II"/>
    <property type="match status" value="1"/>
</dbReference>
<gene>
    <name evidence="4" type="ORF">GCM10011399_33820</name>
</gene>